<keyword evidence="2" id="KW-1185">Reference proteome</keyword>
<name>A0AAE1TN63_9EUCA</name>
<sequence length="143" mass="16242">MEIQTARVMTTLLGPHVFNGVWRYAFDVRSGGQPCLPDEEPLPTPLMYTDHLMTNNTVTPSPHTIIPTPLYNFTASTLDYHFKNSKPPPPSGQCHELNSNLHFHFHHSNILPTSTTQTSSHFHHHHFHHLNILPTFTTTITTT</sequence>
<reference evidence="1" key="1">
    <citation type="submission" date="2023-11" db="EMBL/GenBank/DDBJ databases">
        <title>Genome assemblies of two species of porcelain crab, Petrolisthes cinctipes and Petrolisthes manimaculis (Anomura: Porcellanidae).</title>
        <authorList>
            <person name="Angst P."/>
        </authorList>
    </citation>
    <scope>NUCLEOTIDE SEQUENCE</scope>
    <source>
        <strain evidence="1">PB745_02</strain>
        <tissue evidence="1">Gill</tissue>
    </source>
</reference>
<evidence type="ECO:0000313" key="2">
    <source>
        <dbReference type="Proteomes" id="UP001292094"/>
    </source>
</evidence>
<comment type="caution">
    <text evidence="1">The sequence shown here is derived from an EMBL/GenBank/DDBJ whole genome shotgun (WGS) entry which is preliminary data.</text>
</comment>
<accession>A0AAE1TN63</accession>
<organism evidence="1 2">
    <name type="scientific">Petrolisthes manimaculis</name>
    <dbReference type="NCBI Taxonomy" id="1843537"/>
    <lineage>
        <taxon>Eukaryota</taxon>
        <taxon>Metazoa</taxon>
        <taxon>Ecdysozoa</taxon>
        <taxon>Arthropoda</taxon>
        <taxon>Crustacea</taxon>
        <taxon>Multicrustacea</taxon>
        <taxon>Malacostraca</taxon>
        <taxon>Eumalacostraca</taxon>
        <taxon>Eucarida</taxon>
        <taxon>Decapoda</taxon>
        <taxon>Pleocyemata</taxon>
        <taxon>Anomura</taxon>
        <taxon>Galatheoidea</taxon>
        <taxon>Porcellanidae</taxon>
        <taxon>Petrolisthes</taxon>
    </lineage>
</organism>
<protein>
    <submittedName>
        <fullName evidence="1">Uncharacterized protein</fullName>
    </submittedName>
</protein>
<dbReference type="AlphaFoldDB" id="A0AAE1TN63"/>
<dbReference type="EMBL" id="JAWZYT010005074">
    <property type="protein sequence ID" value="KAK4291708.1"/>
    <property type="molecule type" value="Genomic_DNA"/>
</dbReference>
<proteinExistence type="predicted"/>
<evidence type="ECO:0000313" key="1">
    <source>
        <dbReference type="EMBL" id="KAK4291708.1"/>
    </source>
</evidence>
<gene>
    <name evidence="1" type="ORF">Pmani_035483</name>
</gene>
<dbReference type="Proteomes" id="UP001292094">
    <property type="component" value="Unassembled WGS sequence"/>
</dbReference>